<dbReference type="Proteomes" id="UP000299102">
    <property type="component" value="Unassembled WGS sequence"/>
</dbReference>
<sequence length="123" mass="14296">MDAGQLEQTVLPRIKRAVGTSPYALTLVLEGIDVEIGAGDIDRVQRLGKKTKDTKKIRPILLTTTTLQKKNTDFEKQEEAKTEYLHYSRPTKRCITKEKGKQEERCRKREKEKVRDPKPRHQH</sequence>
<feature type="region of interest" description="Disordered" evidence="1">
    <location>
        <begin position="88"/>
        <end position="123"/>
    </location>
</feature>
<reference evidence="2 3" key="1">
    <citation type="journal article" date="2019" name="Commun. Biol.">
        <title>The bagworm genome reveals a unique fibroin gene that provides high tensile strength.</title>
        <authorList>
            <person name="Kono N."/>
            <person name="Nakamura H."/>
            <person name="Ohtoshi R."/>
            <person name="Tomita M."/>
            <person name="Numata K."/>
            <person name="Arakawa K."/>
        </authorList>
    </citation>
    <scope>NUCLEOTIDE SEQUENCE [LARGE SCALE GENOMIC DNA]</scope>
</reference>
<dbReference type="EMBL" id="BGZK01002012">
    <property type="protein sequence ID" value="GBP89601.1"/>
    <property type="molecule type" value="Genomic_DNA"/>
</dbReference>
<dbReference type="AlphaFoldDB" id="A0A4C1ZL50"/>
<evidence type="ECO:0000313" key="3">
    <source>
        <dbReference type="Proteomes" id="UP000299102"/>
    </source>
</evidence>
<keyword evidence="3" id="KW-1185">Reference proteome</keyword>
<organism evidence="2 3">
    <name type="scientific">Eumeta variegata</name>
    <name type="common">Bagworm moth</name>
    <name type="synonym">Eumeta japonica</name>
    <dbReference type="NCBI Taxonomy" id="151549"/>
    <lineage>
        <taxon>Eukaryota</taxon>
        <taxon>Metazoa</taxon>
        <taxon>Ecdysozoa</taxon>
        <taxon>Arthropoda</taxon>
        <taxon>Hexapoda</taxon>
        <taxon>Insecta</taxon>
        <taxon>Pterygota</taxon>
        <taxon>Neoptera</taxon>
        <taxon>Endopterygota</taxon>
        <taxon>Lepidoptera</taxon>
        <taxon>Glossata</taxon>
        <taxon>Ditrysia</taxon>
        <taxon>Tineoidea</taxon>
        <taxon>Psychidae</taxon>
        <taxon>Oiketicinae</taxon>
        <taxon>Eumeta</taxon>
    </lineage>
</organism>
<gene>
    <name evidence="2" type="ORF">EVAR_66867_1</name>
</gene>
<comment type="caution">
    <text evidence="2">The sequence shown here is derived from an EMBL/GenBank/DDBJ whole genome shotgun (WGS) entry which is preliminary data.</text>
</comment>
<protein>
    <submittedName>
        <fullName evidence="2">Uncharacterized protein</fullName>
    </submittedName>
</protein>
<proteinExistence type="predicted"/>
<accession>A0A4C1ZL50</accession>
<evidence type="ECO:0000313" key="2">
    <source>
        <dbReference type="EMBL" id="GBP89601.1"/>
    </source>
</evidence>
<name>A0A4C1ZL50_EUMVA</name>
<feature type="compositionally biased region" description="Basic and acidic residues" evidence="1">
    <location>
        <begin position="95"/>
        <end position="123"/>
    </location>
</feature>
<evidence type="ECO:0000256" key="1">
    <source>
        <dbReference type="SAM" id="MobiDB-lite"/>
    </source>
</evidence>